<protein>
    <submittedName>
        <fullName evidence="3">Uncharacterized protein</fullName>
    </submittedName>
</protein>
<feature type="chain" id="PRO_5003436837" evidence="2">
    <location>
        <begin position="26"/>
        <end position="222"/>
    </location>
</feature>
<keyword evidence="4" id="KW-1185">Reference proteome</keyword>
<evidence type="ECO:0000256" key="1">
    <source>
        <dbReference type="SAM" id="MobiDB-lite"/>
    </source>
</evidence>
<dbReference type="RefSeq" id="XP_003652944.1">
    <property type="nucleotide sequence ID" value="XM_003652896.1"/>
</dbReference>
<feature type="signal peptide" evidence="2">
    <location>
        <begin position="1"/>
        <end position="25"/>
    </location>
</feature>
<evidence type="ECO:0000256" key="2">
    <source>
        <dbReference type="SAM" id="SignalP"/>
    </source>
</evidence>
<dbReference type="eggNOG" id="ENOG502SQRY">
    <property type="taxonomic scope" value="Eukaryota"/>
</dbReference>
<dbReference type="KEGG" id="ttt:THITE_2114807"/>
<dbReference type="AlphaFoldDB" id="G2R224"/>
<evidence type="ECO:0000313" key="3">
    <source>
        <dbReference type="EMBL" id="AEO66608.1"/>
    </source>
</evidence>
<feature type="region of interest" description="Disordered" evidence="1">
    <location>
        <begin position="90"/>
        <end position="109"/>
    </location>
</feature>
<sequence length="222" mass="24859">MLLKVTLTLIAAAALFRFSRQPAKTTTPNHSDMDDMDPLPPPSEWVNGRSRVFFGSRPDAMVYGWPAKGGMYTLLASPVELEFMGLDRFRPVPHPSPDNPTAAPDEEEHCNKMRKLGARWWKTEDEYFDKGAIDYPPVPGIPGRFFRVGWPAGGGVWVLNMSERDAVEKQAGVLFSAYNMEERCRVIEQLGGTFYADPEDCPELNWDGQAVDFHIDGSKSSC</sequence>
<accession>G2R224</accession>
<dbReference type="EMBL" id="CP003010">
    <property type="protein sequence ID" value="AEO66608.1"/>
    <property type="molecule type" value="Genomic_DNA"/>
</dbReference>
<organism evidence="3 4">
    <name type="scientific">Thermothielavioides terrestris (strain ATCC 38088 / NRRL 8126)</name>
    <name type="common">Thielavia terrestris</name>
    <dbReference type="NCBI Taxonomy" id="578455"/>
    <lineage>
        <taxon>Eukaryota</taxon>
        <taxon>Fungi</taxon>
        <taxon>Dikarya</taxon>
        <taxon>Ascomycota</taxon>
        <taxon>Pezizomycotina</taxon>
        <taxon>Sordariomycetes</taxon>
        <taxon>Sordariomycetidae</taxon>
        <taxon>Sordariales</taxon>
        <taxon>Chaetomiaceae</taxon>
        <taxon>Thermothielavioides</taxon>
        <taxon>Thermothielavioides terrestris</taxon>
    </lineage>
</organism>
<dbReference type="GeneID" id="11515202"/>
<evidence type="ECO:0000313" key="4">
    <source>
        <dbReference type="Proteomes" id="UP000008181"/>
    </source>
</evidence>
<keyword evidence="2" id="KW-0732">Signal</keyword>
<dbReference type="OrthoDB" id="4487429at2759"/>
<gene>
    <name evidence="3" type="ORF">THITE_2114807</name>
</gene>
<name>G2R224_THETT</name>
<proteinExistence type="predicted"/>
<dbReference type="Proteomes" id="UP000008181">
    <property type="component" value="Chromosome 2"/>
</dbReference>
<reference evidence="3 4" key="1">
    <citation type="journal article" date="2011" name="Nat. Biotechnol.">
        <title>Comparative genomic analysis of the thermophilic biomass-degrading fungi Myceliophthora thermophila and Thielavia terrestris.</title>
        <authorList>
            <person name="Berka R.M."/>
            <person name="Grigoriev I.V."/>
            <person name="Otillar R."/>
            <person name="Salamov A."/>
            <person name="Grimwood J."/>
            <person name="Reid I."/>
            <person name="Ishmael N."/>
            <person name="John T."/>
            <person name="Darmond C."/>
            <person name="Moisan M.-C."/>
            <person name="Henrissat B."/>
            <person name="Coutinho P.M."/>
            <person name="Lombard V."/>
            <person name="Natvig D.O."/>
            <person name="Lindquist E."/>
            <person name="Schmutz J."/>
            <person name="Lucas S."/>
            <person name="Harris P."/>
            <person name="Powlowski J."/>
            <person name="Bellemare A."/>
            <person name="Taylor D."/>
            <person name="Butler G."/>
            <person name="de Vries R.P."/>
            <person name="Allijn I.E."/>
            <person name="van den Brink J."/>
            <person name="Ushinsky S."/>
            <person name="Storms R."/>
            <person name="Powell A.J."/>
            <person name="Paulsen I.T."/>
            <person name="Elbourne L.D.H."/>
            <person name="Baker S.E."/>
            <person name="Magnuson J."/>
            <person name="LaBoissiere S."/>
            <person name="Clutterbuck A.J."/>
            <person name="Martinez D."/>
            <person name="Wogulis M."/>
            <person name="de Leon A.L."/>
            <person name="Rey M.W."/>
            <person name="Tsang A."/>
        </authorList>
    </citation>
    <scope>NUCLEOTIDE SEQUENCE [LARGE SCALE GENOMIC DNA]</scope>
    <source>
        <strain evidence="4">ATCC 38088 / NRRL 8126</strain>
    </source>
</reference>
<dbReference type="HOGENOM" id="CLU_104688_2_0_1"/>